<protein>
    <submittedName>
        <fullName evidence="1">Uncharacterized protein</fullName>
    </submittedName>
</protein>
<accession>A0AA40Y7K2</accession>
<evidence type="ECO:0000313" key="1">
    <source>
        <dbReference type="EMBL" id="MBH1790546.1"/>
    </source>
</evidence>
<name>A0AA40Y7K2_STEMA</name>
<sequence>MADVGLRVRSENGYVESSVTTRFSKMIGSYTFPLYNPVNSNNKWVAPPEANGGLVVNDFLGGEPFYYFTCEGQRSAYGMLVPSVTISGNSIIWKWEPDVVNYHVRMEMFPSQPTTSTVGGITLHYGVYS</sequence>
<evidence type="ECO:0000313" key="2">
    <source>
        <dbReference type="Proteomes" id="UP000634179"/>
    </source>
</evidence>
<dbReference type="AlphaFoldDB" id="A0AA40Y7K2"/>
<proteinExistence type="predicted"/>
<dbReference type="Proteomes" id="UP000634179">
    <property type="component" value="Unassembled WGS sequence"/>
</dbReference>
<dbReference type="RefSeq" id="WP_049404806.1">
    <property type="nucleotide sequence ID" value="NZ_JANKBX010000002.1"/>
</dbReference>
<reference evidence="1" key="1">
    <citation type="submission" date="2020-11" db="EMBL/GenBank/DDBJ databases">
        <title>Enhanced detection system for hospital associated transmission using whole genome sequencing surveillance.</title>
        <authorList>
            <person name="Harrison L.H."/>
            <person name="Van Tyne D."/>
            <person name="Marsh J.W."/>
            <person name="Griffith M.P."/>
            <person name="Snyder D.J."/>
            <person name="Cooper V.S."/>
            <person name="Mustapha M."/>
        </authorList>
    </citation>
    <scope>NUCLEOTIDE SEQUENCE</scope>
    <source>
        <strain evidence="1">STEN00053</strain>
    </source>
</reference>
<organism evidence="1 2">
    <name type="scientific">Stenotrophomonas maltophilia</name>
    <name type="common">Pseudomonas maltophilia</name>
    <name type="synonym">Xanthomonas maltophilia</name>
    <dbReference type="NCBI Taxonomy" id="40324"/>
    <lineage>
        <taxon>Bacteria</taxon>
        <taxon>Pseudomonadati</taxon>
        <taxon>Pseudomonadota</taxon>
        <taxon>Gammaproteobacteria</taxon>
        <taxon>Lysobacterales</taxon>
        <taxon>Lysobacteraceae</taxon>
        <taxon>Stenotrophomonas</taxon>
        <taxon>Stenotrophomonas maltophilia group</taxon>
    </lineage>
</organism>
<comment type="caution">
    <text evidence="1">The sequence shown here is derived from an EMBL/GenBank/DDBJ whole genome shotgun (WGS) entry which is preliminary data.</text>
</comment>
<dbReference type="EMBL" id="JADUOV010000007">
    <property type="protein sequence ID" value="MBH1790546.1"/>
    <property type="molecule type" value="Genomic_DNA"/>
</dbReference>
<gene>
    <name evidence="1" type="ORF">I5V89_11745</name>
</gene>